<evidence type="ECO:0000313" key="1">
    <source>
        <dbReference type="EMBL" id="KAF3577961.1"/>
    </source>
</evidence>
<reference evidence="1 2" key="1">
    <citation type="journal article" date="2020" name="BMC Genomics">
        <title>Intraspecific diversification of the crop wild relative Brassica cretica Lam. using demographic model selection.</title>
        <authorList>
            <person name="Kioukis A."/>
            <person name="Michalopoulou V.A."/>
            <person name="Briers L."/>
            <person name="Pirintsos S."/>
            <person name="Studholme D.J."/>
            <person name="Pavlidis P."/>
            <person name="Sarris P.F."/>
        </authorList>
    </citation>
    <scope>NUCLEOTIDE SEQUENCE [LARGE SCALE GENOMIC DNA]</scope>
    <source>
        <strain evidence="2">cv. PFS-1207/04</strain>
    </source>
</reference>
<comment type="caution">
    <text evidence="1">The sequence shown here is derived from an EMBL/GenBank/DDBJ whole genome shotgun (WGS) entry which is preliminary data.</text>
</comment>
<dbReference type="EMBL" id="QGKV02000649">
    <property type="protein sequence ID" value="KAF3577961.1"/>
    <property type="molecule type" value="Genomic_DNA"/>
</dbReference>
<organism evidence="1 2">
    <name type="scientific">Brassica cretica</name>
    <name type="common">Mustard</name>
    <dbReference type="NCBI Taxonomy" id="69181"/>
    <lineage>
        <taxon>Eukaryota</taxon>
        <taxon>Viridiplantae</taxon>
        <taxon>Streptophyta</taxon>
        <taxon>Embryophyta</taxon>
        <taxon>Tracheophyta</taxon>
        <taxon>Spermatophyta</taxon>
        <taxon>Magnoliopsida</taxon>
        <taxon>eudicotyledons</taxon>
        <taxon>Gunneridae</taxon>
        <taxon>Pentapetalae</taxon>
        <taxon>rosids</taxon>
        <taxon>malvids</taxon>
        <taxon>Brassicales</taxon>
        <taxon>Brassicaceae</taxon>
        <taxon>Brassiceae</taxon>
        <taxon>Brassica</taxon>
    </lineage>
</organism>
<sequence length="106" mass="12147">MEKQKYLSLKSAKVCPYITLIQSFNPCSSYRGCLIDVLPFSDDQQPAFERVLSPHYRLPVYSCITLILRVLESMSKKEQMRETLLRTPLIDMPETAHNSLTHPSAS</sequence>
<evidence type="ECO:0000313" key="2">
    <source>
        <dbReference type="Proteomes" id="UP000266723"/>
    </source>
</evidence>
<accession>A0ABQ7DLW4</accession>
<name>A0ABQ7DLW4_BRACR</name>
<keyword evidence="2" id="KW-1185">Reference proteome</keyword>
<gene>
    <name evidence="1" type="ORF">DY000_02034733</name>
</gene>
<proteinExistence type="predicted"/>
<protein>
    <submittedName>
        <fullName evidence="1">Uncharacterized protein</fullName>
    </submittedName>
</protein>
<dbReference type="Proteomes" id="UP000266723">
    <property type="component" value="Unassembled WGS sequence"/>
</dbReference>